<dbReference type="GO" id="GO:0016787">
    <property type="term" value="F:hydrolase activity"/>
    <property type="evidence" value="ECO:0007669"/>
    <property type="project" value="UniProtKB-KW"/>
</dbReference>
<dbReference type="STRING" id="936756.ATE80_23140"/>
<organism evidence="2 3">
    <name type="scientific">Streptomyces kanasensis</name>
    <dbReference type="NCBI Taxonomy" id="936756"/>
    <lineage>
        <taxon>Bacteria</taxon>
        <taxon>Bacillati</taxon>
        <taxon>Actinomycetota</taxon>
        <taxon>Actinomycetes</taxon>
        <taxon>Kitasatosporales</taxon>
        <taxon>Streptomycetaceae</taxon>
        <taxon>Streptomyces</taxon>
    </lineage>
</organism>
<dbReference type="AlphaFoldDB" id="A0A100Y2P4"/>
<feature type="domain" description="Nudix hydrolase" evidence="1">
    <location>
        <begin position="12"/>
        <end position="144"/>
    </location>
</feature>
<comment type="caution">
    <text evidence="2">The sequence shown here is derived from an EMBL/GenBank/DDBJ whole genome shotgun (WGS) entry which is preliminary data.</text>
</comment>
<dbReference type="Pfam" id="PF00293">
    <property type="entry name" value="NUDIX"/>
    <property type="match status" value="1"/>
</dbReference>
<accession>A0A100Y2P4</accession>
<proteinExistence type="predicted"/>
<evidence type="ECO:0000313" key="2">
    <source>
        <dbReference type="EMBL" id="KUH36525.1"/>
    </source>
</evidence>
<dbReference type="InterPro" id="IPR015797">
    <property type="entry name" value="NUDIX_hydrolase-like_dom_sf"/>
</dbReference>
<keyword evidence="2" id="KW-0378">Hydrolase</keyword>
<reference evidence="2 3" key="1">
    <citation type="submission" date="2015-11" db="EMBL/GenBank/DDBJ databases">
        <title>Genome-wide analysis reveals the secondary metabolome in Streptomyces kanasensis ZX01.</title>
        <authorList>
            <person name="Zhang G."/>
            <person name="Han L."/>
            <person name="Feng J."/>
            <person name="Zhang X."/>
        </authorList>
    </citation>
    <scope>NUCLEOTIDE SEQUENCE [LARGE SCALE GENOMIC DNA]</scope>
    <source>
        <strain evidence="2 3">ZX01</strain>
    </source>
</reference>
<dbReference type="OrthoDB" id="3673675at2"/>
<dbReference type="EMBL" id="LNSV01000073">
    <property type="protein sequence ID" value="KUH36525.1"/>
    <property type="molecule type" value="Genomic_DNA"/>
</dbReference>
<gene>
    <name evidence="2" type="ORF">ATE80_23140</name>
</gene>
<dbReference type="Gene3D" id="3.90.79.10">
    <property type="entry name" value="Nucleoside Triphosphate Pyrophosphohydrolase"/>
    <property type="match status" value="1"/>
</dbReference>
<evidence type="ECO:0000313" key="3">
    <source>
        <dbReference type="Proteomes" id="UP000054011"/>
    </source>
</evidence>
<evidence type="ECO:0000259" key="1">
    <source>
        <dbReference type="PROSITE" id="PS51462"/>
    </source>
</evidence>
<keyword evidence="3" id="KW-1185">Reference proteome</keyword>
<sequence length="180" mass="19640">MTTAAASAADGSYCDHTSVGVLVSGPQGLLLFERATPPAGLAPVAGHIDQHGSPQQAARNEVAEEVGLTVTHLHPLLAQWRPNHCRRTPAGPVGHQWWIFQAEVCGDLRPSAEEVRAPRWVHPDQLQHAALRTLHYAEGHLNNTEFEHRPGLEPVWCHFLHAVKLITLPSSALARIDTVL</sequence>
<dbReference type="PROSITE" id="PS51462">
    <property type="entry name" value="NUDIX"/>
    <property type="match status" value="1"/>
</dbReference>
<name>A0A100Y2P4_9ACTN</name>
<dbReference type="Proteomes" id="UP000054011">
    <property type="component" value="Unassembled WGS sequence"/>
</dbReference>
<protein>
    <submittedName>
        <fullName evidence="2">NUDIX hydrolase</fullName>
    </submittedName>
</protein>
<dbReference type="InterPro" id="IPR000086">
    <property type="entry name" value="NUDIX_hydrolase_dom"/>
</dbReference>
<dbReference type="RefSeq" id="WP_058944191.1">
    <property type="nucleotide sequence ID" value="NZ_LNSV01000073.1"/>
</dbReference>
<dbReference type="SUPFAM" id="SSF55811">
    <property type="entry name" value="Nudix"/>
    <property type="match status" value="1"/>
</dbReference>